<dbReference type="OrthoDB" id="9451669at2759"/>
<feature type="region of interest" description="Disordered" evidence="2">
    <location>
        <begin position="53"/>
        <end position="127"/>
    </location>
</feature>
<evidence type="ECO:0000259" key="3">
    <source>
        <dbReference type="PROSITE" id="PS50222"/>
    </source>
</evidence>
<reference evidence="5" key="1">
    <citation type="submission" date="2025-08" db="UniProtKB">
        <authorList>
            <consortium name="RefSeq"/>
        </authorList>
    </citation>
    <scope>IDENTIFICATION</scope>
    <source>
        <tissue evidence="5">Whole sample</tissue>
    </source>
</reference>
<dbReference type="AlphaFoldDB" id="A0A8B8E5G3"/>
<sequence length="240" mass="26428">MADGENATLLTYVREKEEAKEEVKKIEKELASTKSKLYDANQKIDELKEKIKTLESNKAAPAKTQPAKTTNSKANPAKKAAPQGQGKKTGGQEKKASLVPPADPTPSSRPGSGRARHPPIAGKEPLSQDSVQYYTEIGKLFPDIKLSVVMDAETKFNEADLNGDGQIDKEELDKVLSHHVTMFTPAMIQQLIKEIDQDSNDTLEFTEILAILDKMGKRRQKLSNIPTSIQENSDKVCAIQ</sequence>
<dbReference type="CDD" id="cd00051">
    <property type="entry name" value="EFh"/>
    <property type="match status" value="1"/>
</dbReference>
<dbReference type="Pfam" id="PF13499">
    <property type="entry name" value="EF-hand_7"/>
    <property type="match status" value="1"/>
</dbReference>
<evidence type="ECO:0000256" key="1">
    <source>
        <dbReference type="ARBA" id="ARBA00022837"/>
    </source>
</evidence>
<name>A0A8B8E5G3_CRAVI</name>
<evidence type="ECO:0000256" key="2">
    <source>
        <dbReference type="SAM" id="MobiDB-lite"/>
    </source>
</evidence>
<dbReference type="InterPro" id="IPR018247">
    <property type="entry name" value="EF_Hand_1_Ca_BS"/>
</dbReference>
<dbReference type="InterPro" id="IPR011992">
    <property type="entry name" value="EF-hand-dom_pair"/>
</dbReference>
<dbReference type="Proteomes" id="UP000694844">
    <property type="component" value="Chromosome 4"/>
</dbReference>
<dbReference type="PROSITE" id="PS50222">
    <property type="entry name" value="EF_HAND_2"/>
    <property type="match status" value="2"/>
</dbReference>
<keyword evidence="4" id="KW-1185">Reference proteome</keyword>
<evidence type="ECO:0000313" key="4">
    <source>
        <dbReference type="Proteomes" id="UP000694844"/>
    </source>
</evidence>
<feature type="domain" description="EF-hand" evidence="3">
    <location>
        <begin position="147"/>
        <end position="182"/>
    </location>
</feature>
<feature type="compositionally biased region" description="Low complexity" evidence="2">
    <location>
        <begin position="58"/>
        <end position="86"/>
    </location>
</feature>
<dbReference type="SMART" id="SM00054">
    <property type="entry name" value="EFh"/>
    <property type="match status" value="2"/>
</dbReference>
<dbReference type="GO" id="GO:0005509">
    <property type="term" value="F:calcium ion binding"/>
    <property type="evidence" value="ECO:0007669"/>
    <property type="project" value="InterPro"/>
</dbReference>
<protein>
    <submittedName>
        <fullName evidence="5">Uncharacterized protein LOC111131604</fullName>
    </submittedName>
</protein>
<feature type="domain" description="EF-hand" evidence="3">
    <location>
        <begin position="183"/>
        <end position="218"/>
    </location>
</feature>
<accession>A0A8B8E5G3</accession>
<dbReference type="InterPro" id="IPR002048">
    <property type="entry name" value="EF_hand_dom"/>
</dbReference>
<proteinExistence type="predicted"/>
<organism evidence="4 5">
    <name type="scientific">Crassostrea virginica</name>
    <name type="common">Eastern oyster</name>
    <dbReference type="NCBI Taxonomy" id="6565"/>
    <lineage>
        <taxon>Eukaryota</taxon>
        <taxon>Metazoa</taxon>
        <taxon>Spiralia</taxon>
        <taxon>Lophotrochozoa</taxon>
        <taxon>Mollusca</taxon>
        <taxon>Bivalvia</taxon>
        <taxon>Autobranchia</taxon>
        <taxon>Pteriomorphia</taxon>
        <taxon>Ostreida</taxon>
        <taxon>Ostreoidea</taxon>
        <taxon>Ostreidae</taxon>
        <taxon>Crassostrea</taxon>
    </lineage>
</organism>
<dbReference type="KEGG" id="cvn:111131604"/>
<dbReference type="SUPFAM" id="SSF47473">
    <property type="entry name" value="EF-hand"/>
    <property type="match status" value="1"/>
</dbReference>
<keyword evidence="1" id="KW-0106">Calcium</keyword>
<dbReference type="RefSeq" id="XP_022334923.1">
    <property type="nucleotide sequence ID" value="XM_022479215.1"/>
</dbReference>
<gene>
    <name evidence="5" type="primary">LOC111131604</name>
</gene>
<dbReference type="PROSITE" id="PS00018">
    <property type="entry name" value="EF_HAND_1"/>
    <property type="match status" value="2"/>
</dbReference>
<dbReference type="GeneID" id="111131604"/>
<dbReference type="Gene3D" id="1.10.238.10">
    <property type="entry name" value="EF-hand"/>
    <property type="match status" value="1"/>
</dbReference>
<evidence type="ECO:0000313" key="5">
    <source>
        <dbReference type="RefSeq" id="XP_022334923.1"/>
    </source>
</evidence>